<dbReference type="Proteomes" id="UP001595839">
    <property type="component" value="Unassembled WGS sequence"/>
</dbReference>
<evidence type="ECO:0000256" key="2">
    <source>
        <dbReference type="SAM" id="Phobius"/>
    </source>
</evidence>
<reference evidence="5" key="1">
    <citation type="journal article" date="2019" name="Int. J. Syst. Evol. Microbiol.">
        <title>The Global Catalogue of Microorganisms (GCM) 10K type strain sequencing project: providing services to taxonomists for standard genome sequencing and annotation.</title>
        <authorList>
            <consortium name="The Broad Institute Genomics Platform"/>
            <consortium name="The Broad Institute Genome Sequencing Center for Infectious Disease"/>
            <person name="Wu L."/>
            <person name="Ma J."/>
        </authorList>
    </citation>
    <scope>NUCLEOTIDE SEQUENCE [LARGE SCALE GENOMIC DNA]</scope>
    <source>
        <strain evidence="5">CGMCC 4.7177</strain>
    </source>
</reference>
<gene>
    <name evidence="4" type="ORF">ACFPIH_08990</name>
</gene>
<dbReference type="Pfam" id="PF10901">
    <property type="entry name" value="DUF2690"/>
    <property type="match status" value="1"/>
</dbReference>
<dbReference type="CDD" id="cd00093">
    <property type="entry name" value="HTH_XRE"/>
    <property type="match status" value="1"/>
</dbReference>
<name>A0ABV9AIF9_9ACTN</name>
<keyword evidence="2" id="KW-1133">Transmembrane helix</keyword>
<keyword evidence="5" id="KW-1185">Reference proteome</keyword>
<dbReference type="InterPro" id="IPR021224">
    <property type="entry name" value="DUF2690"/>
</dbReference>
<dbReference type="Pfam" id="PF13560">
    <property type="entry name" value="HTH_31"/>
    <property type="match status" value="1"/>
</dbReference>
<protein>
    <submittedName>
        <fullName evidence="4">DUF2690 domain-containing protein</fullName>
    </submittedName>
</protein>
<evidence type="ECO:0000313" key="4">
    <source>
        <dbReference type="EMBL" id="MFC4499664.1"/>
    </source>
</evidence>
<keyword evidence="2" id="KW-0812">Transmembrane</keyword>
<feature type="region of interest" description="Disordered" evidence="1">
    <location>
        <begin position="140"/>
        <end position="163"/>
    </location>
</feature>
<dbReference type="RefSeq" id="WP_381165733.1">
    <property type="nucleotide sequence ID" value="NZ_JBHSFK010000005.1"/>
</dbReference>
<feature type="transmembrane region" description="Helical" evidence="2">
    <location>
        <begin position="111"/>
        <end position="131"/>
    </location>
</feature>
<proteinExistence type="predicted"/>
<dbReference type="EMBL" id="JBHSFK010000005">
    <property type="protein sequence ID" value="MFC4499664.1"/>
    <property type="molecule type" value="Genomic_DNA"/>
</dbReference>
<dbReference type="SMART" id="SM00530">
    <property type="entry name" value="HTH_XRE"/>
    <property type="match status" value="1"/>
</dbReference>
<evidence type="ECO:0000256" key="1">
    <source>
        <dbReference type="SAM" id="MobiDB-lite"/>
    </source>
</evidence>
<dbReference type="InterPro" id="IPR001387">
    <property type="entry name" value="Cro/C1-type_HTH"/>
</dbReference>
<evidence type="ECO:0000259" key="3">
    <source>
        <dbReference type="SMART" id="SM00530"/>
    </source>
</evidence>
<organism evidence="4 5">
    <name type="scientific">Streptomyces vulcanius</name>
    <dbReference type="NCBI Taxonomy" id="1441876"/>
    <lineage>
        <taxon>Bacteria</taxon>
        <taxon>Bacillati</taxon>
        <taxon>Actinomycetota</taxon>
        <taxon>Actinomycetes</taxon>
        <taxon>Kitasatosporales</taxon>
        <taxon>Streptomycetaceae</taxon>
        <taxon>Streptomyces</taxon>
    </lineage>
</organism>
<sequence>MARRRELPDELDPRVREFVVQLREVVDRDGLGVTELAERTGYGRTSWERYLDGRMLAPKGAVVALAEITGTPVLQLTTMWELAERAWSRSTGVTPTPPRPDSAAGRGSRRWALFLGGVMAVVMVVVGAFLLTDGGDAGQAGRAATAVTPSSPSAGPRSAPPSGVGCEGVTCTGKDAEAMGCSGDLVTTTDSATVGTVLVEVRYSRTCGAAWGRITRAASGDEVRVTVGRAQRTGTVTVPGDTIAYTPMIAVTDARRATACVVLASGERGCTG</sequence>
<evidence type="ECO:0000313" key="5">
    <source>
        <dbReference type="Proteomes" id="UP001595839"/>
    </source>
</evidence>
<keyword evidence="2" id="KW-0472">Membrane</keyword>
<comment type="caution">
    <text evidence="4">The sequence shown here is derived from an EMBL/GenBank/DDBJ whole genome shotgun (WGS) entry which is preliminary data.</text>
</comment>
<feature type="domain" description="HTH cro/C1-type" evidence="3">
    <location>
        <begin position="21"/>
        <end position="76"/>
    </location>
</feature>
<accession>A0ABV9AIF9</accession>